<organism evidence="8 9">
    <name type="scientific">Daphnia pulex</name>
    <name type="common">Water flea</name>
    <dbReference type="NCBI Taxonomy" id="6669"/>
    <lineage>
        <taxon>Eukaryota</taxon>
        <taxon>Metazoa</taxon>
        <taxon>Ecdysozoa</taxon>
        <taxon>Arthropoda</taxon>
        <taxon>Crustacea</taxon>
        <taxon>Branchiopoda</taxon>
        <taxon>Diplostraca</taxon>
        <taxon>Cladocera</taxon>
        <taxon>Anomopoda</taxon>
        <taxon>Daphniidae</taxon>
        <taxon>Daphnia</taxon>
    </lineage>
</organism>
<gene>
    <name evidence="8" type="ORF">DAPPUDRAFT_333107</name>
</gene>
<dbReference type="GO" id="GO:0004930">
    <property type="term" value="F:G protein-coupled receptor activity"/>
    <property type="evidence" value="ECO:0007669"/>
    <property type="project" value="InterPro"/>
</dbReference>
<dbReference type="InterPro" id="IPR000276">
    <property type="entry name" value="GPCR_Rhodpsn"/>
</dbReference>
<dbReference type="SUPFAM" id="SSF81321">
    <property type="entry name" value="Family A G protein-coupled receptor-like"/>
    <property type="match status" value="1"/>
</dbReference>
<proteinExistence type="inferred from homology"/>
<accession>E9HRV9</accession>
<dbReference type="PROSITE" id="PS00237">
    <property type="entry name" value="G_PROTEIN_RECEP_F1_1"/>
    <property type="match status" value="1"/>
</dbReference>
<keyword evidence="5 6" id="KW-0472">Membrane</keyword>
<evidence type="ECO:0000313" key="9">
    <source>
        <dbReference type="Proteomes" id="UP000000305"/>
    </source>
</evidence>
<dbReference type="HOGENOM" id="CLU_797564_0_0_1"/>
<evidence type="ECO:0000256" key="6">
    <source>
        <dbReference type="SAM" id="Phobius"/>
    </source>
</evidence>
<dbReference type="AlphaFoldDB" id="E9HRV9"/>
<evidence type="ECO:0000256" key="3">
    <source>
        <dbReference type="ARBA" id="ARBA00022692"/>
    </source>
</evidence>
<dbReference type="eggNOG" id="KOG3656">
    <property type="taxonomic scope" value="Eukaryota"/>
</dbReference>
<feature type="transmembrane region" description="Helical" evidence="6">
    <location>
        <begin position="141"/>
        <end position="161"/>
    </location>
</feature>
<dbReference type="Proteomes" id="UP000000305">
    <property type="component" value="Unassembled WGS sequence"/>
</dbReference>
<name>E9HRV9_DAPPU</name>
<dbReference type="InterPro" id="IPR053093">
    <property type="entry name" value="GPCR-like"/>
</dbReference>
<dbReference type="PANTHER" id="PTHR47760:SF1">
    <property type="entry name" value="G-PROTEIN COUPLED RECEPTORS FAMILY 1 PROFILE DOMAIN-CONTAINING PROTEIN"/>
    <property type="match status" value="1"/>
</dbReference>
<dbReference type="PANTHER" id="PTHR47760">
    <property type="entry name" value="G-PROTEIN COUPLED RECEPTOR B0563.6-LIKE PROTEIN-RELATED"/>
    <property type="match status" value="1"/>
</dbReference>
<dbReference type="PROSITE" id="PS50262">
    <property type="entry name" value="G_PROTEIN_RECEP_F1_2"/>
    <property type="match status" value="1"/>
</dbReference>
<reference evidence="8 9" key="1">
    <citation type="journal article" date="2011" name="Science">
        <title>The ecoresponsive genome of Daphnia pulex.</title>
        <authorList>
            <person name="Colbourne J.K."/>
            <person name="Pfrender M.E."/>
            <person name="Gilbert D."/>
            <person name="Thomas W.K."/>
            <person name="Tucker A."/>
            <person name="Oakley T.H."/>
            <person name="Tokishita S."/>
            <person name="Aerts A."/>
            <person name="Arnold G.J."/>
            <person name="Basu M.K."/>
            <person name="Bauer D.J."/>
            <person name="Caceres C.E."/>
            <person name="Carmel L."/>
            <person name="Casola C."/>
            <person name="Choi J.H."/>
            <person name="Detter J.C."/>
            <person name="Dong Q."/>
            <person name="Dusheyko S."/>
            <person name="Eads B.D."/>
            <person name="Frohlich T."/>
            <person name="Geiler-Samerotte K.A."/>
            <person name="Gerlach D."/>
            <person name="Hatcher P."/>
            <person name="Jogdeo S."/>
            <person name="Krijgsveld J."/>
            <person name="Kriventseva E.V."/>
            <person name="Kultz D."/>
            <person name="Laforsch C."/>
            <person name="Lindquist E."/>
            <person name="Lopez J."/>
            <person name="Manak J.R."/>
            <person name="Muller J."/>
            <person name="Pangilinan J."/>
            <person name="Patwardhan R.P."/>
            <person name="Pitluck S."/>
            <person name="Pritham E.J."/>
            <person name="Rechtsteiner A."/>
            <person name="Rho M."/>
            <person name="Rogozin I.B."/>
            <person name="Sakarya O."/>
            <person name="Salamov A."/>
            <person name="Schaack S."/>
            <person name="Shapiro H."/>
            <person name="Shiga Y."/>
            <person name="Skalitzky C."/>
            <person name="Smith Z."/>
            <person name="Souvorov A."/>
            <person name="Sung W."/>
            <person name="Tang Z."/>
            <person name="Tsuchiya D."/>
            <person name="Tu H."/>
            <person name="Vos H."/>
            <person name="Wang M."/>
            <person name="Wolf Y.I."/>
            <person name="Yamagata H."/>
            <person name="Yamada T."/>
            <person name="Ye Y."/>
            <person name="Shaw J.R."/>
            <person name="Andrews J."/>
            <person name="Crease T.J."/>
            <person name="Tang H."/>
            <person name="Lucas S.M."/>
            <person name="Robertson H.M."/>
            <person name="Bork P."/>
            <person name="Koonin E.V."/>
            <person name="Zdobnov E.M."/>
            <person name="Grigoriev I.V."/>
            <person name="Lynch M."/>
            <person name="Boore J.L."/>
        </authorList>
    </citation>
    <scope>NUCLEOTIDE SEQUENCE [LARGE SCALE GENOMIC DNA]</scope>
</reference>
<comment type="subcellular location">
    <subcellularLocation>
        <location evidence="1">Membrane</location>
    </subcellularLocation>
</comment>
<dbReference type="CDD" id="cd14978">
    <property type="entry name" value="7tmA_FMRFamide_R-like"/>
    <property type="match status" value="1"/>
</dbReference>
<dbReference type="KEGG" id="dpx:DAPPUDRAFT_333107"/>
<feature type="transmembrane region" description="Helical" evidence="6">
    <location>
        <begin position="268"/>
        <end position="289"/>
    </location>
</feature>
<dbReference type="OrthoDB" id="10033446at2759"/>
<feature type="transmembrane region" description="Helical" evidence="6">
    <location>
        <begin position="98"/>
        <end position="120"/>
    </location>
</feature>
<feature type="transmembrane region" description="Helical" evidence="6">
    <location>
        <begin position="58"/>
        <end position="78"/>
    </location>
</feature>
<evidence type="ECO:0000256" key="5">
    <source>
        <dbReference type="ARBA" id="ARBA00023136"/>
    </source>
</evidence>
<feature type="transmembrane region" description="Helical" evidence="6">
    <location>
        <begin position="194"/>
        <end position="215"/>
    </location>
</feature>
<evidence type="ECO:0000313" key="8">
    <source>
        <dbReference type="EMBL" id="EFX65514.1"/>
    </source>
</evidence>
<sequence length="348" mass="38960">MNNTSCFPSADEPPDVTNLRNVTYAIIMPVILALGFLFNTFSLCVAGQSALNSVALSYLIALISSNLSLMILAVPWLIHRSSEPSECYSHSDAFYHAYIEPVLLNWMATFSTYILLCMSIERFLSVTHPALFRRIHLLPRARAALLVFLCLSFAIHVPMYLKQIVICPECWTLTINIDTITSSSWTAYIWISQIMARFIPCAALIILNISTIFKYRRIINKRSRMTTEAVSMSQINTPNCSLTNLSSVFKKKTLPSSSSQEEKRQLKILSGLVCLVAVCIVPAGVAALLPYDADDGGYYRYYTLGVVVEALELFHHSVVSFVICLCNNDIHRRVRKMITCNSSSLTSI</sequence>
<keyword evidence="3 6" id="KW-0812">Transmembrane</keyword>
<dbReference type="PhylomeDB" id="E9HRV9"/>
<evidence type="ECO:0000256" key="4">
    <source>
        <dbReference type="ARBA" id="ARBA00022989"/>
    </source>
</evidence>
<feature type="transmembrane region" description="Helical" evidence="6">
    <location>
        <begin position="301"/>
        <end position="326"/>
    </location>
</feature>
<dbReference type="EMBL" id="GL732741">
    <property type="protein sequence ID" value="EFX65514.1"/>
    <property type="molecule type" value="Genomic_DNA"/>
</dbReference>
<feature type="domain" description="G-protein coupled receptors family 1 profile" evidence="7">
    <location>
        <begin position="35"/>
        <end position="324"/>
    </location>
</feature>
<evidence type="ECO:0000256" key="1">
    <source>
        <dbReference type="ARBA" id="ARBA00004370"/>
    </source>
</evidence>
<comment type="similarity">
    <text evidence="2">Belongs to the G-protein coupled receptor 1 family.</text>
</comment>
<dbReference type="Gene3D" id="1.20.1070.10">
    <property type="entry name" value="Rhodopsin 7-helix transmembrane proteins"/>
    <property type="match status" value="1"/>
</dbReference>
<dbReference type="InterPro" id="IPR017452">
    <property type="entry name" value="GPCR_Rhodpsn_7TM"/>
</dbReference>
<keyword evidence="4 6" id="KW-1133">Transmembrane helix</keyword>
<dbReference type="InParanoid" id="E9HRV9"/>
<dbReference type="GO" id="GO:0016020">
    <property type="term" value="C:membrane"/>
    <property type="evidence" value="ECO:0007669"/>
    <property type="project" value="UniProtKB-SubCell"/>
</dbReference>
<keyword evidence="9" id="KW-1185">Reference proteome</keyword>
<evidence type="ECO:0000256" key="2">
    <source>
        <dbReference type="ARBA" id="ARBA00010663"/>
    </source>
</evidence>
<dbReference type="Pfam" id="PF00001">
    <property type="entry name" value="7tm_1"/>
    <property type="match status" value="1"/>
</dbReference>
<protein>
    <recommendedName>
        <fullName evidence="7">G-protein coupled receptors family 1 profile domain-containing protein</fullName>
    </recommendedName>
</protein>
<feature type="transmembrane region" description="Helical" evidence="6">
    <location>
        <begin position="22"/>
        <end position="46"/>
    </location>
</feature>
<evidence type="ECO:0000259" key="7">
    <source>
        <dbReference type="PROSITE" id="PS50262"/>
    </source>
</evidence>